<dbReference type="EMBL" id="JAUOEM010000004">
    <property type="protein sequence ID" value="MDO5988538.1"/>
    <property type="molecule type" value="Genomic_DNA"/>
</dbReference>
<feature type="domain" description="Thioredoxin" evidence="3">
    <location>
        <begin position="7"/>
        <end position="141"/>
    </location>
</feature>
<protein>
    <submittedName>
        <fullName evidence="4">Thioredoxin family protein</fullName>
    </submittedName>
</protein>
<dbReference type="PANTHER" id="PTHR15337:SF11">
    <property type="entry name" value="THIOREDOXIN DOMAIN-CONTAINING PROTEIN"/>
    <property type="match status" value="1"/>
</dbReference>
<dbReference type="InterPro" id="IPR051099">
    <property type="entry name" value="AGR/TXD"/>
</dbReference>
<evidence type="ECO:0000256" key="1">
    <source>
        <dbReference type="ARBA" id="ARBA00022729"/>
    </source>
</evidence>
<feature type="signal peptide" evidence="2">
    <location>
        <begin position="1"/>
        <end position="17"/>
    </location>
</feature>
<proteinExistence type="predicted"/>
<gene>
    <name evidence="4" type="ORF">Q4Q39_14085</name>
</gene>
<keyword evidence="5" id="KW-1185">Reference proteome</keyword>
<dbReference type="InterPro" id="IPR036249">
    <property type="entry name" value="Thioredoxin-like_sf"/>
</dbReference>
<dbReference type="Proteomes" id="UP001176891">
    <property type="component" value="Unassembled WGS sequence"/>
</dbReference>
<evidence type="ECO:0000313" key="5">
    <source>
        <dbReference type="Proteomes" id="UP001176891"/>
    </source>
</evidence>
<evidence type="ECO:0000313" key="4">
    <source>
        <dbReference type="EMBL" id="MDO5988538.1"/>
    </source>
</evidence>
<feature type="chain" id="PRO_5047335415" evidence="2">
    <location>
        <begin position="18"/>
        <end position="141"/>
    </location>
</feature>
<organism evidence="4 5">
    <name type="scientific">Flavivirga amylovorans</name>
    <dbReference type="NCBI Taxonomy" id="870486"/>
    <lineage>
        <taxon>Bacteria</taxon>
        <taxon>Pseudomonadati</taxon>
        <taxon>Bacteroidota</taxon>
        <taxon>Flavobacteriia</taxon>
        <taxon>Flavobacteriales</taxon>
        <taxon>Flavobacteriaceae</taxon>
        <taxon>Flavivirga</taxon>
    </lineage>
</organism>
<dbReference type="Pfam" id="PF13899">
    <property type="entry name" value="Thioredoxin_7"/>
    <property type="match status" value="1"/>
</dbReference>
<dbReference type="Gene3D" id="3.40.30.10">
    <property type="entry name" value="Glutaredoxin"/>
    <property type="match status" value="1"/>
</dbReference>
<reference evidence="4" key="1">
    <citation type="submission" date="2023-07" db="EMBL/GenBank/DDBJ databases">
        <title>Two novel species in the genus Flavivirga.</title>
        <authorList>
            <person name="Kwon K."/>
        </authorList>
    </citation>
    <scope>NUCLEOTIDE SEQUENCE</scope>
    <source>
        <strain evidence="4">KACC 14157</strain>
    </source>
</reference>
<evidence type="ECO:0000256" key="2">
    <source>
        <dbReference type="SAM" id="SignalP"/>
    </source>
</evidence>
<sequence>MKYINILMLFIASLSFSQNWNTNFEDAKKMAEKKEQNVILVFSGSDWCAPCIKLEKEVWSSQVFKNYAKEHYVLLKADFPRRKKNALHKDIQKQNNQLAERYNKNGYFPLVVVLNKNGDVLGQVGYNKMKPEDYINVLNSF</sequence>
<comment type="caution">
    <text evidence="4">The sequence shown here is derived from an EMBL/GenBank/DDBJ whole genome shotgun (WGS) entry which is preliminary data.</text>
</comment>
<dbReference type="PANTHER" id="PTHR15337">
    <property type="entry name" value="ANTERIOR GRADIENT PROTEIN-RELATED"/>
    <property type="match status" value="1"/>
</dbReference>
<dbReference type="RefSeq" id="WP_303283150.1">
    <property type="nucleotide sequence ID" value="NZ_BAABCZ010000009.1"/>
</dbReference>
<accession>A0ABT8X4A8</accession>
<name>A0ABT8X4A8_9FLAO</name>
<dbReference type="InterPro" id="IPR013766">
    <property type="entry name" value="Thioredoxin_domain"/>
</dbReference>
<evidence type="ECO:0000259" key="3">
    <source>
        <dbReference type="PROSITE" id="PS51352"/>
    </source>
</evidence>
<dbReference type="PROSITE" id="PS51352">
    <property type="entry name" value="THIOREDOXIN_2"/>
    <property type="match status" value="1"/>
</dbReference>
<keyword evidence="1 2" id="KW-0732">Signal</keyword>
<dbReference type="SUPFAM" id="SSF52833">
    <property type="entry name" value="Thioredoxin-like"/>
    <property type="match status" value="1"/>
</dbReference>